<dbReference type="BioCyc" id="IAGG583356:GHAH-1313-MONOMER"/>
<keyword evidence="2" id="KW-1185">Reference proteome</keyword>
<evidence type="ECO:0000313" key="2">
    <source>
        <dbReference type="Proteomes" id="UP000001304"/>
    </source>
</evidence>
<gene>
    <name evidence="1" type="ordered locus">Igag_1330</name>
</gene>
<dbReference type="EMBL" id="CP002098">
    <property type="protein sequence ID" value="ADM28133.1"/>
    <property type="molecule type" value="Genomic_DNA"/>
</dbReference>
<protein>
    <submittedName>
        <fullName evidence="1">Uncharacterized protein</fullName>
    </submittedName>
</protein>
<dbReference type="AlphaFoldDB" id="E0SQ02"/>
<name>E0SQ02_IGNAA</name>
<sequence length="288" mass="32353">MEWIYIALLVIFIGIVLGLVIANELNILRLFDIGINVYVPEAEGVIEIKLDIRNASGSVLYPNITSLYLDRDSRIQFKLLSAEVEGDVRIALSGRATLVGVNGDRYSVSMPCLYTNIECFRILTLIPGYDTPMPLPRDRYSVSLELSWYGASGVGKIRLKLGIVKESDIVITKIGTKPENTTGWITFEGSTRTYAALIEPRATRVGDNTYAVHVWIWIFTPMNNTDIQSVDIAIEDYSGRQLYSTMVNLDRVEIYREALVRITLPQGRYVVKIAINPDIVLQTKLSIE</sequence>
<dbReference type="HOGENOM" id="CLU_965082_0_0_2"/>
<accession>E0SQ02</accession>
<dbReference type="Proteomes" id="UP000001304">
    <property type="component" value="Chromosome"/>
</dbReference>
<proteinExistence type="predicted"/>
<organism evidence="1 2">
    <name type="scientific">Ignisphaera aggregans (strain DSM 17230 / JCM 13409 / AQ1.S1)</name>
    <dbReference type="NCBI Taxonomy" id="583356"/>
    <lineage>
        <taxon>Archaea</taxon>
        <taxon>Thermoproteota</taxon>
        <taxon>Thermoprotei</taxon>
        <taxon>Desulfurococcales</taxon>
        <taxon>Desulfurococcaceae</taxon>
        <taxon>Ignisphaera</taxon>
    </lineage>
</organism>
<evidence type="ECO:0000313" key="1">
    <source>
        <dbReference type="EMBL" id="ADM28133.1"/>
    </source>
</evidence>
<reference evidence="1 2" key="1">
    <citation type="journal article" date="2010" name="Stand. Genomic Sci.">
        <title>Complete genome sequence of Ignisphaera aggregans type strain (AQ1.S1).</title>
        <authorList>
            <person name="Goker M."/>
            <person name="Held B."/>
            <person name="Lapidus A."/>
            <person name="Nolan M."/>
            <person name="Spring S."/>
            <person name="Yasawong M."/>
            <person name="Lucas S."/>
            <person name="Glavina Del Rio T."/>
            <person name="Tice H."/>
            <person name="Cheng J.F."/>
            <person name="Goodwin L."/>
            <person name="Tapia R."/>
            <person name="Pitluck S."/>
            <person name="Liolios K."/>
            <person name="Ivanova N."/>
            <person name="Mavromatis K."/>
            <person name="Mikhailova N."/>
            <person name="Pati A."/>
            <person name="Chen A."/>
            <person name="Palaniappan K."/>
            <person name="Brambilla E."/>
            <person name="Land M."/>
            <person name="Hauser L."/>
            <person name="Chang Y.J."/>
            <person name="Jeffries C.D."/>
            <person name="Brettin T."/>
            <person name="Detter J.C."/>
            <person name="Han C."/>
            <person name="Rohde M."/>
            <person name="Sikorski J."/>
            <person name="Woyke T."/>
            <person name="Bristow J."/>
            <person name="Eisen J.A."/>
            <person name="Markowitz V."/>
            <person name="Hugenholtz P."/>
            <person name="Kyrpides N.C."/>
            <person name="Klenk H.P."/>
        </authorList>
    </citation>
    <scope>NUCLEOTIDE SEQUENCE [LARGE SCALE GENOMIC DNA]</scope>
    <source>
        <strain evidence="2">DSM 17230 / JCM 13409 / AQ1.S1</strain>
    </source>
</reference>
<dbReference type="KEGG" id="iag:Igag_1330"/>